<gene>
    <name evidence="1" type="ORF">S03H2_33029</name>
</gene>
<proteinExistence type="predicted"/>
<protein>
    <submittedName>
        <fullName evidence="1">Uncharacterized protein</fullName>
    </submittedName>
</protein>
<dbReference type="AlphaFoldDB" id="X1HT12"/>
<sequence length="41" mass="4925">MEKGKIIEEGTHKSLLATKGKYGQLYKQYFEHQNLDWHPNY</sequence>
<dbReference type="EMBL" id="BARU01020094">
    <property type="protein sequence ID" value="GAH60200.1"/>
    <property type="molecule type" value="Genomic_DNA"/>
</dbReference>
<reference evidence="1" key="1">
    <citation type="journal article" date="2014" name="Front. Microbiol.">
        <title>High frequency of phylogenetically diverse reductive dehalogenase-homologous genes in deep subseafloor sedimentary metagenomes.</title>
        <authorList>
            <person name="Kawai M."/>
            <person name="Futagami T."/>
            <person name="Toyoda A."/>
            <person name="Takaki Y."/>
            <person name="Nishi S."/>
            <person name="Hori S."/>
            <person name="Arai W."/>
            <person name="Tsubouchi T."/>
            <person name="Morono Y."/>
            <person name="Uchiyama I."/>
            <person name="Ito T."/>
            <person name="Fujiyama A."/>
            <person name="Inagaki F."/>
            <person name="Takami H."/>
        </authorList>
    </citation>
    <scope>NUCLEOTIDE SEQUENCE</scope>
    <source>
        <strain evidence="1">Expedition CK06-06</strain>
    </source>
</reference>
<evidence type="ECO:0000313" key="1">
    <source>
        <dbReference type="EMBL" id="GAH60200.1"/>
    </source>
</evidence>
<accession>X1HT12</accession>
<name>X1HT12_9ZZZZ</name>
<organism evidence="1">
    <name type="scientific">marine sediment metagenome</name>
    <dbReference type="NCBI Taxonomy" id="412755"/>
    <lineage>
        <taxon>unclassified sequences</taxon>
        <taxon>metagenomes</taxon>
        <taxon>ecological metagenomes</taxon>
    </lineage>
</organism>
<comment type="caution">
    <text evidence="1">The sequence shown here is derived from an EMBL/GenBank/DDBJ whole genome shotgun (WGS) entry which is preliminary data.</text>
</comment>